<dbReference type="InterPro" id="IPR027417">
    <property type="entry name" value="P-loop_NTPase"/>
</dbReference>
<dbReference type="PANTHER" id="PTHR35894">
    <property type="entry name" value="GENERAL SECRETION PATHWAY PROTEIN A-RELATED"/>
    <property type="match status" value="1"/>
</dbReference>
<dbReference type="SMART" id="SM00382">
    <property type="entry name" value="AAA"/>
    <property type="match status" value="1"/>
</dbReference>
<keyword evidence="3" id="KW-1185">Reference proteome</keyword>
<dbReference type="GO" id="GO:0016887">
    <property type="term" value="F:ATP hydrolysis activity"/>
    <property type="evidence" value="ECO:0007669"/>
    <property type="project" value="InterPro"/>
</dbReference>
<accession>A0A427U5Y5</accession>
<dbReference type="PANTHER" id="PTHR35894:SF1">
    <property type="entry name" value="PHOSPHORIBULOKINASE _ URIDINE KINASE FAMILY"/>
    <property type="match status" value="1"/>
</dbReference>
<dbReference type="InterPro" id="IPR036366">
    <property type="entry name" value="PGBDSf"/>
</dbReference>
<evidence type="ECO:0000313" key="3">
    <source>
        <dbReference type="Proteomes" id="UP000269041"/>
    </source>
</evidence>
<dbReference type="RefSeq" id="WP_125320231.1">
    <property type="nucleotide sequence ID" value="NZ_AP024889.1"/>
</dbReference>
<sequence length="534" mass="60185">MYKKHFGFTELPFSIVPSSRFLFQSQRHKEALFRLQAGLGEGGGFAMLSGEVGTGKTTLVRTLLKSLDSDTQTGLILNPTFSSIELLEAICDEFSIDYHSGATLKQFNQQIHEFLLNSYSNGMQTLLVIDEAQHLSAEVLEQLRLLTNLETDNQKLLQVLLVGQPELQQRLKMPQLRQLAQRITGRYHLLPLDVKEATLYIRYRLELAGGDSGLFSSKSLKLISQHSFGIPRLINLICDAALKQAYRIGEALPSHSSVEVACQDIMSFQTSYLPVESVPLISSRLKASAVGVILTVVSYWAAPQLADSLIHQHIVEKYPPQTVTMVEEKVFPSQLRYTLSQSENFQQAMEVLYRVWGIKASVVERLCRQGDQGAFRCVQSHGMLSALREANVPVLLALNSDGRKSYAVLYKLDDEMAQLLLAEQRVELPIDELISLWGGEYYQIWQGYWHQTFKPKMSGPAIYELNRRLSKTLGEPEADNDFYGNELIRKIKLFQQWQGLNVDGIAGKKTLQRLEKLSQDKAPSLSKLESEGEV</sequence>
<dbReference type="InterPro" id="IPR036365">
    <property type="entry name" value="PGBD-like_sf"/>
</dbReference>
<dbReference type="SUPFAM" id="SSF52540">
    <property type="entry name" value="P-loop containing nucleoside triphosphate hydrolases"/>
    <property type="match status" value="1"/>
</dbReference>
<name>A0A427U5Y5_9VIBR</name>
<proteinExistence type="predicted"/>
<dbReference type="Gene3D" id="3.90.70.10">
    <property type="entry name" value="Cysteine proteinases"/>
    <property type="match status" value="1"/>
</dbReference>
<dbReference type="InterPro" id="IPR049945">
    <property type="entry name" value="AAA_22"/>
</dbReference>
<dbReference type="Pfam" id="PF21327">
    <property type="entry name" value="GspA_C39-like"/>
    <property type="match status" value="1"/>
</dbReference>
<dbReference type="Pfam" id="PF01471">
    <property type="entry name" value="PG_binding_1"/>
    <property type="match status" value="1"/>
</dbReference>
<dbReference type="Gene3D" id="3.40.50.300">
    <property type="entry name" value="P-loop containing nucleotide triphosphate hydrolases"/>
    <property type="match status" value="1"/>
</dbReference>
<dbReference type="InterPro" id="IPR002477">
    <property type="entry name" value="Peptidoglycan-bd-like"/>
</dbReference>
<dbReference type="Pfam" id="PF13401">
    <property type="entry name" value="AAA_22"/>
    <property type="match status" value="1"/>
</dbReference>
<dbReference type="CDD" id="cd00009">
    <property type="entry name" value="AAA"/>
    <property type="match status" value="1"/>
</dbReference>
<dbReference type="OrthoDB" id="9780149at2"/>
<evidence type="ECO:0000313" key="2">
    <source>
        <dbReference type="EMBL" id="RSD32091.1"/>
    </source>
</evidence>
<dbReference type="InterPro" id="IPR003593">
    <property type="entry name" value="AAA+_ATPase"/>
</dbReference>
<dbReference type="InterPro" id="IPR052026">
    <property type="entry name" value="ExeA_AAA_ATPase_DNA-bind"/>
</dbReference>
<evidence type="ECO:0000259" key="1">
    <source>
        <dbReference type="SMART" id="SM00382"/>
    </source>
</evidence>
<feature type="domain" description="AAA+ ATPase" evidence="1">
    <location>
        <begin position="42"/>
        <end position="195"/>
    </location>
</feature>
<protein>
    <submittedName>
        <fullName evidence="2">AAA family ATPase</fullName>
    </submittedName>
</protein>
<dbReference type="Gene3D" id="1.10.101.10">
    <property type="entry name" value="PGBD-like superfamily/PGBD"/>
    <property type="match status" value="1"/>
</dbReference>
<organism evidence="2 3">
    <name type="scientific">Vibrio pectenicida</name>
    <dbReference type="NCBI Taxonomy" id="62763"/>
    <lineage>
        <taxon>Bacteria</taxon>
        <taxon>Pseudomonadati</taxon>
        <taxon>Pseudomonadota</taxon>
        <taxon>Gammaproteobacteria</taxon>
        <taxon>Vibrionales</taxon>
        <taxon>Vibrionaceae</taxon>
        <taxon>Vibrio</taxon>
    </lineage>
</organism>
<reference evidence="2 3" key="1">
    <citation type="submission" date="2018-12" db="EMBL/GenBank/DDBJ databases">
        <title>Genomic taxonomy of the Vibrionaceae family.</title>
        <authorList>
            <person name="Gomez-Gil B."/>
            <person name="Enciso-Ibarra K."/>
        </authorList>
    </citation>
    <scope>NUCLEOTIDE SEQUENCE [LARGE SCALE GENOMIC DNA]</scope>
    <source>
        <strain evidence="2 3">CAIM 594</strain>
    </source>
</reference>
<dbReference type="SUPFAM" id="SSF47090">
    <property type="entry name" value="PGBD-like"/>
    <property type="match status" value="1"/>
</dbReference>
<comment type="caution">
    <text evidence="2">The sequence shown here is derived from an EMBL/GenBank/DDBJ whole genome shotgun (WGS) entry which is preliminary data.</text>
</comment>
<dbReference type="Proteomes" id="UP000269041">
    <property type="component" value="Unassembled WGS sequence"/>
</dbReference>
<dbReference type="EMBL" id="RSFA01000016">
    <property type="protein sequence ID" value="RSD32091.1"/>
    <property type="molecule type" value="Genomic_DNA"/>
</dbReference>
<dbReference type="AlphaFoldDB" id="A0A427U5Y5"/>
<dbReference type="InterPro" id="IPR048809">
    <property type="entry name" value="GspA_C39-like"/>
</dbReference>
<gene>
    <name evidence="2" type="ORF">EJA03_05470</name>
</gene>